<accession>A0ABM0TFM0</accession>
<gene>
    <name evidence="3" type="primary">LOC104710752</name>
</gene>
<evidence type="ECO:0000313" key="2">
    <source>
        <dbReference type="Proteomes" id="UP000694864"/>
    </source>
</evidence>
<evidence type="ECO:0000313" key="3">
    <source>
        <dbReference type="RefSeq" id="XP_010425707.1"/>
    </source>
</evidence>
<sequence>MWKQMLKLRPTAKTFLSCSLGNGKSCSFWYDTWTPFGDLITFLGADEHQRIGLPLDSTVAQAHTGIGWRIRGARTQNMELLLIHLTETTLSENVKDIYLWAKPNGDPQDRFGFSDTWNMCRLSAQQVHWHNQVWFTGSIPKHSFIMWLCCLDRMPTLSRLRNWGIVEDDTCHLCEIYFETKDHLFLTCPYSFDLWRWCLRRLQMPFIDFNTWESFLLWLKSPSNEEKMTPIKLIAAQAVIYSIWHERNARIFTGIRTPVEGLFAQLDRRIRNTCSARHCILKLQDMLMLWFRTSTIAPPPS</sequence>
<evidence type="ECO:0000259" key="1">
    <source>
        <dbReference type="Pfam" id="PF13966"/>
    </source>
</evidence>
<dbReference type="PANTHER" id="PTHR33116">
    <property type="entry name" value="REVERSE TRANSCRIPTASE ZINC-BINDING DOMAIN-CONTAINING PROTEIN-RELATED-RELATED"/>
    <property type="match status" value="1"/>
</dbReference>
<protein>
    <submittedName>
        <fullName evidence="3">Uncharacterized protein LOC104710752</fullName>
    </submittedName>
</protein>
<dbReference type="Pfam" id="PF13966">
    <property type="entry name" value="zf-RVT"/>
    <property type="match status" value="1"/>
</dbReference>
<dbReference type="Proteomes" id="UP000694864">
    <property type="component" value="Chromosome 1"/>
</dbReference>
<reference evidence="3" key="2">
    <citation type="submission" date="2025-08" db="UniProtKB">
        <authorList>
            <consortium name="RefSeq"/>
        </authorList>
    </citation>
    <scope>IDENTIFICATION</scope>
    <source>
        <tissue evidence="3">Leaf</tissue>
    </source>
</reference>
<dbReference type="RefSeq" id="XP_010425707.1">
    <property type="nucleotide sequence ID" value="XM_010427405.1"/>
</dbReference>
<reference evidence="2" key="1">
    <citation type="journal article" date="2014" name="Nat. Commun.">
        <title>The emerging biofuel crop Camelina sativa retains a highly undifferentiated hexaploid genome structure.</title>
        <authorList>
            <person name="Kagale S."/>
            <person name="Koh C."/>
            <person name="Nixon J."/>
            <person name="Bollina V."/>
            <person name="Clarke W.E."/>
            <person name="Tuteja R."/>
            <person name="Spillane C."/>
            <person name="Robinson S.J."/>
            <person name="Links M.G."/>
            <person name="Clarke C."/>
            <person name="Higgins E.E."/>
            <person name="Huebert T."/>
            <person name="Sharpe A.G."/>
            <person name="Parkin I.A."/>
        </authorList>
    </citation>
    <scope>NUCLEOTIDE SEQUENCE [LARGE SCALE GENOMIC DNA]</scope>
    <source>
        <strain evidence="2">cv. DH55</strain>
    </source>
</reference>
<proteinExistence type="predicted"/>
<keyword evidence="2" id="KW-1185">Reference proteome</keyword>
<organism evidence="2 3">
    <name type="scientific">Camelina sativa</name>
    <name type="common">False flax</name>
    <name type="synonym">Myagrum sativum</name>
    <dbReference type="NCBI Taxonomy" id="90675"/>
    <lineage>
        <taxon>Eukaryota</taxon>
        <taxon>Viridiplantae</taxon>
        <taxon>Streptophyta</taxon>
        <taxon>Embryophyta</taxon>
        <taxon>Tracheophyta</taxon>
        <taxon>Spermatophyta</taxon>
        <taxon>Magnoliopsida</taxon>
        <taxon>eudicotyledons</taxon>
        <taxon>Gunneridae</taxon>
        <taxon>Pentapetalae</taxon>
        <taxon>rosids</taxon>
        <taxon>malvids</taxon>
        <taxon>Brassicales</taxon>
        <taxon>Brassicaceae</taxon>
        <taxon>Camelineae</taxon>
        <taxon>Camelina</taxon>
    </lineage>
</organism>
<dbReference type="PANTHER" id="PTHR33116:SF84">
    <property type="entry name" value="RNA-DIRECTED DNA POLYMERASE"/>
    <property type="match status" value="1"/>
</dbReference>
<name>A0ABM0TFM0_CAMSA</name>
<dbReference type="InterPro" id="IPR026960">
    <property type="entry name" value="RVT-Znf"/>
</dbReference>
<feature type="domain" description="Reverse transcriptase zinc-binding" evidence="1">
    <location>
        <begin position="113"/>
        <end position="195"/>
    </location>
</feature>
<dbReference type="GeneID" id="104710752"/>